<keyword evidence="5" id="KW-0663">Pyridoxal phosphate</keyword>
<name>A0A921MKB4_9FIRM</name>
<dbReference type="Proteomes" id="UP000760668">
    <property type="component" value="Unassembled WGS sequence"/>
</dbReference>
<dbReference type="PROSITE" id="PS00595">
    <property type="entry name" value="AA_TRANSFER_CLASS_5"/>
    <property type="match status" value="1"/>
</dbReference>
<evidence type="ECO:0000313" key="10">
    <source>
        <dbReference type="Proteomes" id="UP000760668"/>
    </source>
</evidence>
<dbReference type="InterPro" id="IPR015422">
    <property type="entry name" value="PyrdxlP-dep_Trfase_small"/>
</dbReference>
<dbReference type="InterPro" id="IPR020578">
    <property type="entry name" value="Aminotrans_V_PyrdxlP_BS"/>
</dbReference>
<dbReference type="GO" id="GO:0030170">
    <property type="term" value="F:pyridoxal phosphate binding"/>
    <property type="evidence" value="ECO:0007669"/>
    <property type="project" value="InterPro"/>
</dbReference>
<accession>A0A921MKB4</accession>
<keyword evidence="4" id="KW-0808">Transferase</keyword>
<dbReference type="GO" id="GO:0031071">
    <property type="term" value="F:cysteine desulfurase activity"/>
    <property type="evidence" value="ECO:0007669"/>
    <property type="project" value="UniProtKB-EC"/>
</dbReference>
<dbReference type="InterPro" id="IPR010970">
    <property type="entry name" value="Cys_dSase_SufS"/>
</dbReference>
<dbReference type="CDD" id="cd06453">
    <property type="entry name" value="SufS_like"/>
    <property type="match status" value="1"/>
</dbReference>
<dbReference type="RefSeq" id="WP_295368026.1">
    <property type="nucleotide sequence ID" value="NZ_DYUC01000020.1"/>
</dbReference>
<evidence type="ECO:0000256" key="6">
    <source>
        <dbReference type="ARBA" id="ARBA00050776"/>
    </source>
</evidence>
<dbReference type="PANTHER" id="PTHR43586:SF4">
    <property type="entry name" value="ISOPENICILLIN N EPIMERASE"/>
    <property type="match status" value="1"/>
</dbReference>
<protein>
    <recommendedName>
        <fullName evidence="3">cysteine desulfurase</fullName>
        <ecNumber evidence="3">2.8.1.7</ecNumber>
    </recommendedName>
</protein>
<evidence type="ECO:0000256" key="2">
    <source>
        <dbReference type="ARBA" id="ARBA00010447"/>
    </source>
</evidence>
<reference evidence="9" key="2">
    <citation type="submission" date="2021-09" db="EMBL/GenBank/DDBJ databases">
        <authorList>
            <person name="Gilroy R."/>
        </authorList>
    </citation>
    <scope>NUCLEOTIDE SEQUENCE</scope>
    <source>
        <strain evidence="9">CHK179-5677</strain>
    </source>
</reference>
<evidence type="ECO:0000256" key="4">
    <source>
        <dbReference type="ARBA" id="ARBA00022679"/>
    </source>
</evidence>
<dbReference type="AlphaFoldDB" id="A0A921MKB4"/>
<evidence type="ECO:0000256" key="7">
    <source>
        <dbReference type="RuleBase" id="RU004504"/>
    </source>
</evidence>
<sequence length="390" mass="42296">MDTIYFDNASTTFPKPRAVPDAMYDYMTRVGSNVNRGCYERAYGVEELVYDTRERISRLFDGPACKNVVFTRNITESLNVLLKGFLRPGDHVITSSMEHNAVMRPLVQLEQQGVSFTRAACNPDGTLDLAILESALRPNTKAVVMTHGSNVCGTLLPIREVGAFCKAHGLRFFVDCAQTGGVYPISMAEMGIDALAFTGHKGLLGPQGVGGFLLNPELTEQITPLLSGGTGSISHTEEVPDFMPDRFEPGTPNLPGIIGLHAALLWLEETGMDAIRAHELGLTARFLVGVNTLREQGRSIRAVGLPGTEGRTGVVSIETPGRDMAGVAYELDSAWGIMTRVGLHCAPSAHKTLGTFPAGTIRFSFGWWNTEDQVDRALEALEAILKEDAR</sequence>
<feature type="domain" description="Aminotransferase class V" evidence="8">
    <location>
        <begin position="4"/>
        <end position="376"/>
    </location>
</feature>
<organism evidence="9 10">
    <name type="scientific">Pseudoflavonifractor capillosus</name>
    <dbReference type="NCBI Taxonomy" id="106588"/>
    <lineage>
        <taxon>Bacteria</taxon>
        <taxon>Bacillati</taxon>
        <taxon>Bacillota</taxon>
        <taxon>Clostridia</taxon>
        <taxon>Eubacteriales</taxon>
        <taxon>Oscillospiraceae</taxon>
        <taxon>Pseudoflavonifractor</taxon>
    </lineage>
</organism>
<dbReference type="NCBIfam" id="TIGR01977">
    <property type="entry name" value="am_tr_V_EF2568"/>
    <property type="match status" value="1"/>
</dbReference>
<dbReference type="InterPro" id="IPR015421">
    <property type="entry name" value="PyrdxlP-dep_Trfase_major"/>
</dbReference>
<dbReference type="GO" id="GO:0008483">
    <property type="term" value="F:transaminase activity"/>
    <property type="evidence" value="ECO:0007669"/>
    <property type="project" value="UniProtKB-KW"/>
</dbReference>
<comment type="cofactor">
    <cofactor evidence="1 7">
        <name>pyridoxal 5'-phosphate</name>
        <dbReference type="ChEBI" id="CHEBI:597326"/>
    </cofactor>
</comment>
<comment type="caution">
    <text evidence="9">The sequence shown here is derived from an EMBL/GenBank/DDBJ whole genome shotgun (WGS) entry which is preliminary data.</text>
</comment>
<evidence type="ECO:0000256" key="1">
    <source>
        <dbReference type="ARBA" id="ARBA00001933"/>
    </source>
</evidence>
<dbReference type="InterPro" id="IPR010969">
    <property type="entry name" value="Cys_dSase-rel_unknwn_funct"/>
</dbReference>
<dbReference type="PANTHER" id="PTHR43586">
    <property type="entry name" value="CYSTEINE DESULFURASE"/>
    <property type="match status" value="1"/>
</dbReference>
<dbReference type="Gene3D" id="3.40.640.10">
    <property type="entry name" value="Type I PLP-dependent aspartate aminotransferase-like (Major domain)"/>
    <property type="match status" value="1"/>
</dbReference>
<dbReference type="EC" id="2.8.1.7" evidence="3"/>
<gene>
    <name evidence="9" type="ORF">K8V01_02260</name>
</gene>
<comment type="catalytic activity">
    <reaction evidence="6">
        <text>(sulfur carrier)-H + L-cysteine = (sulfur carrier)-SH + L-alanine</text>
        <dbReference type="Rhea" id="RHEA:43892"/>
        <dbReference type="Rhea" id="RHEA-COMP:14737"/>
        <dbReference type="Rhea" id="RHEA-COMP:14739"/>
        <dbReference type="ChEBI" id="CHEBI:29917"/>
        <dbReference type="ChEBI" id="CHEBI:35235"/>
        <dbReference type="ChEBI" id="CHEBI:57972"/>
        <dbReference type="ChEBI" id="CHEBI:64428"/>
        <dbReference type="EC" id="2.8.1.7"/>
    </reaction>
</comment>
<dbReference type="SUPFAM" id="SSF53383">
    <property type="entry name" value="PLP-dependent transferases"/>
    <property type="match status" value="1"/>
</dbReference>
<dbReference type="Pfam" id="PF00266">
    <property type="entry name" value="Aminotran_5"/>
    <property type="match status" value="1"/>
</dbReference>
<dbReference type="Gene3D" id="3.90.1150.10">
    <property type="entry name" value="Aspartate Aminotransferase, domain 1"/>
    <property type="match status" value="1"/>
</dbReference>
<evidence type="ECO:0000313" key="9">
    <source>
        <dbReference type="EMBL" id="HJG85845.1"/>
    </source>
</evidence>
<reference evidence="9" key="1">
    <citation type="journal article" date="2021" name="PeerJ">
        <title>Extensive microbial diversity within the chicken gut microbiome revealed by metagenomics and culture.</title>
        <authorList>
            <person name="Gilroy R."/>
            <person name="Ravi A."/>
            <person name="Getino M."/>
            <person name="Pursley I."/>
            <person name="Horton D.L."/>
            <person name="Alikhan N.F."/>
            <person name="Baker D."/>
            <person name="Gharbi K."/>
            <person name="Hall N."/>
            <person name="Watson M."/>
            <person name="Adriaenssens E.M."/>
            <person name="Foster-Nyarko E."/>
            <person name="Jarju S."/>
            <person name="Secka A."/>
            <person name="Antonio M."/>
            <person name="Oren A."/>
            <person name="Chaudhuri R.R."/>
            <person name="La Ragione R."/>
            <person name="Hildebrand F."/>
            <person name="Pallen M.J."/>
        </authorList>
    </citation>
    <scope>NUCLEOTIDE SEQUENCE</scope>
    <source>
        <strain evidence="9">CHK179-5677</strain>
    </source>
</reference>
<proteinExistence type="inferred from homology"/>
<dbReference type="GO" id="GO:0006534">
    <property type="term" value="P:cysteine metabolic process"/>
    <property type="evidence" value="ECO:0007669"/>
    <property type="project" value="InterPro"/>
</dbReference>
<dbReference type="PIRSF" id="PIRSF005572">
    <property type="entry name" value="NifS"/>
    <property type="match status" value="1"/>
</dbReference>
<keyword evidence="9" id="KW-0032">Aminotransferase</keyword>
<evidence type="ECO:0000256" key="5">
    <source>
        <dbReference type="ARBA" id="ARBA00022898"/>
    </source>
</evidence>
<dbReference type="InterPro" id="IPR015424">
    <property type="entry name" value="PyrdxlP-dep_Trfase"/>
</dbReference>
<evidence type="ECO:0000256" key="3">
    <source>
        <dbReference type="ARBA" id="ARBA00012239"/>
    </source>
</evidence>
<comment type="similarity">
    <text evidence="2">Belongs to the class-V pyridoxal-phosphate-dependent aminotransferase family. Csd subfamily.</text>
</comment>
<dbReference type="InterPro" id="IPR016454">
    <property type="entry name" value="Cysteine_dSase"/>
</dbReference>
<dbReference type="InterPro" id="IPR000192">
    <property type="entry name" value="Aminotrans_V_dom"/>
</dbReference>
<evidence type="ECO:0000259" key="8">
    <source>
        <dbReference type="Pfam" id="PF00266"/>
    </source>
</evidence>
<dbReference type="EMBL" id="DYUC01000020">
    <property type="protein sequence ID" value="HJG85845.1"/>
    <property type="molecule type" value="Genomic_DNA"/>
</dbReference>